<dbReference type="RefSeq" id="WP_278228963.1">
    <property type="nucleotide sequence ID" value="NZ_JAOWLY010000006.1"/>
</dbReference>
<protein>
    <recommendedName>
        <fullName evidence="1">ABC-three component systems C-terminal domain-containing protein</fullName>
    </recommendedName>
</protein>
<gene>
    <name evidence="2" type="ORF">OGZ51_07125</name>
</gene>
<sequence length="324" mass="37343">MQKGLAANQSEAGQLLFGVLERSEVFPLSLNASDSFLSQLINHKKEIPESVRKASKHPEVIQEVKNHFSQVIVPRLNTQLMDDTCTQLLATLDGDRSISNEKRSELHSYRHQISDFLAECFLYALNRENRQNQQSWSTLDNVPSPKMRMEDGKIWIDDKIVVLDPHLQVPKNVKKIELPYVTALIEAYADAADCQPLSVEQFQEDLKQFGKYHQNFDEQRQNYYAIEGIRRKVRDSFVSEEHEHQFSELKNDLYAGVSDWLLDDYENGFERLKAVLKQSVNLSLNRSILSQLPGLIGYSQKKGICHLLVNDGRMTWVNQDETSF</sequence>
<dbReference type="AlphaFoldDB" id="A0A9X4NHN0"/>
<evidence type="ECO:0000259" key="1">
    <source>
        <dbReference type="Pfam" id="PF20282"/>
    </source>
</evidence>
<name>A0A9X4NHN0_9LACT</name>
<proteinExistence type="predicted"/>
<dbReference type="Pfam" id="PF20282">
    <property type="entry name" value="CTD6"/>
    <property type="match status" value="1"/>
</dbReference>
<organism evidence="2 3">
    <name type="scientific">Lactococcus lactis</name>
    <dbReference type="NCBI Taxonomy" id="1358"/>
    <lineage>
        <taxon>Bacteria</taxon>
        <taxon>Bacillati</taxon>
        <taxon>Bacillota</taxon>
        <taxon>Bacilli</taxon>
        <taxon>Lactobacillales</taxon>
        <taxon>Streptococcaceae</taxon>
        <taxon>Lactococcus</taxon>
    </lineage>
</organism>
<reference evidence="2" key="1">
    <citation type="submission" date="2022-10" db="EMBL/GenBank/DDBJ databases">
        <authorList>
            <person name="Turner M.S."/>
            <person name="Huang W."/>
        </authorList>
    </citation>
    <scope>NUCLEOTIDE SEQUENCE</scope>
    <source>
        <strain evidence="2">3</strain>
    </source>
</reference>
<dbReference type="EMBL" id="JAOWLY010000006">
    <property type="protein sequence ID" value="MDG4983912.1"/>
    <property type="molecule type" value="Genomic_DNA"/>
</dbReference>
<evidence type="ECO:0000313" key="3">
    <source>
        <dbReference type="Proteomes" id="UP001152614"/>
    </source>
</evidence>
<dbReference type="InterPro" id="IPR046914">
    <property type="entry name" value="ABC-3C_CTD6"/>
</dbReference>
<comment type="caution">
    <text evidence="2">The sequence shown here is derived from an EMBL/GenBank/DDBJ whole genome shotgun (WGS) entry which is preliminary data.</text>
</comment>
<accession>A0A9X4NHN0</accession>
<dbReference type="Proteomes" id="UP001152614">
    <property type="component" value="Unassembled WGS sequence"/>
</dbReference>
<feature type="domain" description="ABC-three component systems C-terminal" evidence="1">
    <location>
        <begin position="177"/>
        <end position="316"/>
    </location>
</feature>
<reference evidence="2" key="2">
    <citation type="journal article" date="2023" name="Food Microbiol.">
        <title>Evaluation of the fermentation potential of lactic acid bacteria isolated from herbs, fruits and vegetables as starter cultures in nut-based milk alternatives.</title>
        <authorList>
            <person name="Huang W."/>
            <person name="Dong A."/>
            <person name="Pham H.T."/>
            <person name="Zhou C."/>
            <person name="Huo Z."/>
            <person name="Watjen A.P."/>
            <person name="Prakash S."/>
            <person name="Bang-Berthelsen C.H."/>
            <person name="Turner M.S."/>
        </authorList>
    </citation>
    <scope>NUCLEOTIDE SEQUENCE</scope>
    <source>
        <strain evidence="2">3</strain>
    </source>
</reference>
<evidence type="ECO:0000313" key="2">
    <source>
        <dbReference type="EMBL" id="MDG4983912.1"/>
    </source>
</evidence>